<proteinExistence type="evidence at transcript level"/>
<name>A0A345BEZ4_9NEOP</name>
<evidence type="ECO:0000313" key="9">
    <source>
        <dbReference type="EMBL" id="AXF48818.1"/>
    </source>
</evidence>
<dbReference type="GO" id="GO:0007635">
    <property type="term" value="P:chemosensory behavior"/>
    <property type="evidence" value="ECO:0007669"/>
    <property type="project" value="TreeGrafter"/>
</dbReference>
<dbReference type="Pfam" id="PF08395">
    <property type="entry name" value="7tm_7"/>
    <property type="match status" value="1"/>
</dbReference>
<feature type="transmembrane region" description="Helical" evidence="8">
    <location>
        <begin position="20"/>
        <end position="38"/>
    </location>
</feature>
<dbReference type="GO" id="GO:0007165">
    <property type="term" value="P:signal transduction"/>
    <property type="evidence" value="ECO:0007669"/>
    <property type="project" value="UniProtKB-KW"/>
</dbReference>
<feature type="transmembrane region" description="Helical" evidence="8">
    <location>
        <begin position="203"/>
        <end position="222"/>
    </location>
</feature>
<keyword evidence="3 8" id="KW-0812">Transmembrane</keyword>
<dbReference type="PANTHER" id="PTHR21143:SF104">
    <property type="entry name" value="GUSTATORY RECEPTOR 8A-RELATED"/>
    <property type="match status" value="1"/>
</dbReference>
<reference evidence="9" key="1">
    <citation type="journal article" date="2018" name="Comp. Biochem. Physiol. Part D Genomics Proteomics">
        <title>Analysis of the grapevine moth Lobesia botrana antennal transcriptome and expression of odorant-binding and chemosensory proteins.</title>
        <authorList>
            <person name="Rojas V."/>
            <person name="Jimenez H."/>
            <person name="Palma-Millanao R."/>
            <person name="Gonzalez-Gonzalez A."/>
            <person name="Machuca J."/>
            <person name="Godoy R."/>
            <person name="Ceballos R."/>
            <person name="Mutis A."/>
            <person name="Venthur H."/>
        </authorList>
    </citation>
    <scope>NUCLEOTIDE SEQUENCE</scope>
</reference>
<keyword evidence="7 8" id="KW-0807">Transducer</keyword>
<dbReference type="InterPro" id="IPR013604">
    <property type="entry name" value="7TM_chemorcpt"/>
</dbReference>
<comment type="function">
    <text evidence="8">Gustatory receptor which mediates acceptance or avoidance behavior, depending on its substrates.</text>
</comment>
<dbReference type="EMBL" id="MG820647">
    <property type="protein sequence ID" value="AXF48818.1"/>
    <property type="molecule type" value="mRNA"/>
</dbReference>
<dbReference type="GO" id="GO:0030424">
    <property type="term" value="C:axon"/>
    <property type="evidence" value="ECO:0007669"/>
    <property type="project" value="TreeGrafter"/>
</dbReference>
<keyword evidence="4 8" id="KW-1133">Transmembrane helix</keyword>
<feature type="transmembrane region" description="Helical" evidence="8">
    <location>
        <begin position="321"/>
        <end position="341"/>
    </location>
</feature>
<comment type="subcellular location">
    <subcellularLocation>
        <location evidence="1 8">Cell membrane</location>
        <topology evidence="1 8">Multi-pass membrane protein</topology>
    </subcellularLocation>
</comment>
<feature type="transmembrane region" description="Helical" evidence="8">
    <location>
        <begin position="242"/>
        <end position="266"/>
    </location>
</feature>
<feature type="transmembrane region" description="Helical" evidence="8">
    <location>
        <begin position="70"/>
        <end position="95"/>
    </location>
</feature>
<evidence type="ECO:0000256" key="7">
    <source>
        <dbReference type="ARBA" id="ARBA00023224"/>
    </source>
</evidence>
<dbReference type="AlphaFoldDB" id="A0A345BEZ4"/>
<organism evidence="9">
    <name type="scientific">Lobesia botrana</name>
    <dbReference type="NCBI Taxonomy" id="209534"/>
    <lineage>
        <taxon>Eukaryota</taxon>
        <taxon>Metazoa</taxon>
        <taxon>Ecdysozoa</taxon>
        <taxon>Arthropoda</taxon>
        <taxon>Hexapoda</taxon>
        <taxon>Insecta</taxon>
        <taxon>Pterygota</taxon>
        <taxon>Neoptera</taxon>
        <taxon>Endopterygota</taxon>
        <taxon>Lepidoptera</taxon>
        <taxon>Glossata</taxon>
        <taxon>Ditrysia</taxon>
        <taxon>Tortricoidea</taxon>
        <taxon>Tortricidae</taxon>
        <taxon>Olethreutinae</taxon>
        <taxon>Olethreutini</taxon>
        <taxon>Lobesia</taxon>
    </lineage>
</organism>
<evidence type="ECO:0000256" key="2">
    <source>
        <dbReference type="ARBA" id="ARBA00022475"/>
    </source>
</evidence>
<keyword evidence="5 8" id="KW-0472">Membrane</keyword>
<protein>
    <recommendedName>
        <fullName evidence="8">Gustatory receptor</fullName>
    </recommendedName>
</protein>
<evidence type="ECO:0000256" key="6">
    <source>
        <dbReference type="ARBA" id="ARBA00023170"/>
    </source>
</evidence>
<dbReference type="GO" id="GO:0030425">
    <property type="term" value="C:dendrite"/>
    <property type="evidence" value="ECO:0007669"/>
    <property type="project" value="TreeGrafter"/>
</dbReference>
<dbReference type="GO" id="GO:0005886">
    <property type="term" value="C:plasma membrane"/>
    <property type="evidence" value="ECO:0007669"/>
    <property type="project" value="UniProtKB-SubCell"/>
</dbReference>
<dbReference type="PANTHER" id="PTHR21143">
    <property type="entry name" value="INVERTEBRATE GUSTATORY RECEPTOR"/>
    <property type="match status" value="1"/>
</dbReference>
<comment type="caution">
    <text evidence="8">Lacks conserved residue(s) required for the propagation of feature annotation.</text>
</comment>
<keyword evidence="6 8" id="KW-0675">Receptor</keyword>
<dbReference type="GO" id="GO:0008049">
    <property type="term" value="P:male courtship behavior"/>
    <property type="evidence" value="ECO:0007669"/>
    <property type="project" value="TreeGrafter"/>
</dbReference>
<evidence type="ECO:0000256" key="1">
    <source>
        <dbReference type="ARBA" id="ARBA00004651"/>
    </source>
</evidence>
<evidence type="ECO:0000256" key="8">
    <source>
        <dbReference type="RuleBase" id="RU363108"/>
    </source>
</evidence>
<evidence type="ECO:0000256" key="5">
    <source>
        <dbReference type="ARBA" id="ARBA00023136"/>
    </source>
</evidence>
<dbReference type="GO" id="GO:0050909">
    <property type="term" value="P:sensory perception of taste"/>
    <property type="evidence" value="ECO:0007669"/>
    <property type="project" value="InterPro"/>
</dbReference>
<keyword evidence="2 8" id="KW-1003">Cell membrane</keyword>
<dbReference type="GO" id="GO:0043025">
    <property type="term" value="C:neuronal cell body"/>
    <property type="evidence" value="ECO:0007669"/>
    <property type="project" value="TreeGrafter"/>
</dbReference>
<evidence type="ECO:0000256" key="4">
    <source>
        <dbReference type="ARBA" id="ARBA00022989"/>
    </source>
</evidence>
<accession>A0A345BEZ4</accession>
<feature type="transmembrane region" description="Helical" evidence="8">
    <location>
        <begin position="101"/>
        <end position="123"/>
    </location>
</feature>
<comment type="similarity">
    <text evidence="8">Belongs to the insect chemoreceptor superfamily. Gustatory receptor (GR) family.</text>
</comment>
<evidence type="ECO:0000256" key="3">
    <source>
        <dbReference type="ARBA" id="ARBA00022692"/>
    </source>
</evidence>
<sequence>MYFFDVSMADVVITVKMTNTLSLLFNYCIFTTDLYFVFKYVRSFIAYHGIYDEIDKHFEMKYNQEIRSQVKCSVVVSLLLWFLFSAIDFAAWFIFYDLINVVAYSICYLAFLMRLLTVFELSCHSILICNRLRTILDVLDDHFSLTDDVPSCIKVESSPKVGVRSISVAVLVKSKKTRDTLVAKLSSYYLLLMKQASFLNKYFGARILLYCVYTLSEIISFVNTMDRLLTVSKRGQGKFSKYFYYPLAAIFLRLLSCVTLLVFLVYHCELTSRQCECIIDAIDDLLVNKKISVEEHAFLEELRSLVSTRPIRFHAANFFNLNYTLILSIASVVVTYAILIIQTNPR</sequence>